<dbReference type="PANTHER" id="PTHR47755:SF1">
    <property type="entry name" value="CELL DIVISION PROTEIN FTSX"/>
    <property type="match status" value="1"/>
</dbReference>
<feature type="domain" description="FtsX extracellular" evidence="13">
    <location>
        <begin position="58"/>
        <end position="148"/>
    </location>
</feature>
<comment type="function">
    <text evidence="10">Part of the ABC transporter FtsEX involved in asymmetric cellular division facilitating the initiation of sporulation.</text>
</comment>
<evidence type="ECO:0000256" key="9">
    <source>
        <dbReference type="ARBA" id="ARBA00023306"/>
    </source>
</evidence>
<dbReference type="InterPro" id="IPR003838">
    <property type="entry name" value="ABC3_permease_C"/>
</dbReference>
<dbReference type="PIRSF" id="PIRSF003097">
    <property type="entry name" value="FtsX"/>
    <property type="match status" value="1"/>
</dbReference>
<keyword evidence="6 11" id="KW-0812">Transmembrane</keyword>
<dbReference type="InterPro" id="IPR004513">
    <property type="entry name" value="FtsX"/>
</dbReference>
<keyword evidence="9 10" id="KW-0131">Cell cycle</keyword>
<evidence type="ECO:0000313" key="15">
    <source>
        <dbReference type="Proteomes" id="UP000198625"/>
    </source>
</evidence>
<evidence type="ECO:0000256" key="2">
    <source>
        <dbReference type="ARBA" id="ARBA00007379"/>
    </source>
</evidence>
<sequence length="291" mass="32381">MNNLGYFLKETRTIIKLNFFSNILSVFSMGFIFFILLMVISGGWLSSQMVTLIQEEAEISIYYDEDLEETKLNQLIEEIKAIGGINDVTMVSQEEAYNRMEKIMGKDASVLELFDKNPFNSFIEAGIDIDKVDSIVNKVELIDRVEYVRDNRNVLNRLKSISNIVNLLGSLVVAAVGVSTLVITSHIIRQGIYNNKEEINTLRLLGAPESFIVLPFIMVGLILTLGAGILATVMGTITLKYVYLQIAGPLPFIPLPALDSLYKAIPIFTIILCLVIGLFGSIFGIKSAKQK</sequence>
<evidence type="ECO:0000256" key="4">
    <source>
        <dbReference type="ARBA" id="ARBA00022475"/>
    </source>
</evidence>
<keyword evidence="4 10" id="KW-1003">Cell membrane</keyword>
<dbReference type="InterPro" id="IPR040690">
    <property type="entry name" value="FtsX_ECD"/>
</dbReference>
<evidence type="ECO:0000256" key="6">
    <source>
        <dbReference type="ARBA" id="ARBA00022692"/>
    </source>
</evidence>
<feature type="transmembrane region" description="Helical" evidence="11">
    <location>
        <begin position="241"/>
        <end position="258"/>
    </location>
</feature>
<feature type="transmembrane region" description="Helical" evidence="11">
    <location>
        <begin position="164"/>
        <end position="188"/>
    </location>
</feature>
<proteinExistence type="inferred from homology"/>
<evidence type="ECO:0000256" key="5">
    <source>
        <dbReference type="ARBA" id="ARBA00022618"/>
    </source>
</evidence>
<keyword evidence="5 10" id="KW-0132">Cell division</keyword>
<feature type="domain" description="ABC3 transporter permease C-terminal" evidence="12">
    <location>
        <begin position="173"/>
        <end position="286"/>
    </location>
</feature>
<dbReference type="PANTHER" id="PTHR47755">
    <property type="entry name" value="CELL DIVISION PROTEIN FTSX"/>
    <property type="match status" value="1"/>
</dbReference>
<comment type="similarity">
    <text evidence="2 10">Belongs to the ABC-4 integral membrane protein family. FtsX subfamily.</text>
</comment>
<dbReference type="STRING" id="415015.SAMN05660462_00004"/>
<organism evidence="14 15">
    <name type="scientific">Proteiniborus ethanoligenes</name>
    <dbReference type="NCBI Taxonomy" id="415015"/>
    <lineage>
        <taxon>Bacteria</taxon>
        <taxon>Bacillati</taxon>
        <taxon>Bacillota</taxon>
        <taxon>Clostridia</taxon>
        <taxon>Eubacteriales</taxon>
        <taxon>Proteiniborus</taxon>
    </lineage>
</organism>
<evidence type="ECO:0000256" key="8">
    <source>
        <dbReference type="ARBA" id="ARBA00023136"/>
    </source>
</evidence>
<name>A0A1H3JSL8_9FIRM</name>
<feature type="transmembrane region" description="Helical" evidence="11">
    <location>
        <begin position="20"/>
        <end position="45"/>
    </location>
</feature>
<comment type="subcellular location">
    <subcellularLocation>
        <location evidence="1">Cell membrane</location>
        <topology evidence="1">Multi-pass membrane protein</topology>
    </subcellularLocation>
</comment>
<dbReference type="Pfam" id="PF02687">
    <property type="entry name" value="FtsX"/>
    <property type="match status" value="1"/>
</dbReference>
<evidence type="ECO:0000259" key="13">
    <source>
        <dbReference type="Pfam" id="PF18075"/>
    </source>
</evidence>
<dbReference type="Pfam" id="PF18075">
    <property type="entry name" value="FtsX_ECD"/>
    <property type="match status" value="1"/>
</dbReference>
<feature type="transmembrane region" description="Helical" evidence="11">
    <location>
        <begin position="211"/>
        <end position="234"/>
    </location>
</feature>
<evidence type="ECO:0000256" key="1">
    <source>
        <dbReference type="ARBA" id="ARBA00004651"/>
    </source>
</evidence>
<evidence type="ECO:0000259" key="12">
    <source>
        <dbReference type="Pfam" id="PF02687"/>
    </source>
</evidence>
<evidence type="ECO:0000256" key="11">
    <source>
        <dbReference type="SAM" id="Phobius"/>
    </source>
</evidence>
<evidence type="ECO:0000256" key="3">
    <source>
        <dbReference type="ARBA" id="ARBA00021907"/>
    </source>
</evidence>
<keyword evidence="15" id="KW-1185">Reference proteome</keyword>
<keyword evidence="8 10" id="KW-0472">Membrane</keyword>
<evidence type="ECO:0000256" key="10">
    <source>
        <dbReference type="PIRNR" id="PIRNR003097"/>
    </source>
</evidence>
<reference evidence="14 15" key="1">
    <citation type="submission" date="2016-10" db="EMBL/GenBank/DDBJ databases">
        <authorList>
            <person name="de Groot N.N."/>
        </authorList>
    </citation>
    <scope>NUCLEOTIDE SEQUENCE [LARGE SCALE GENOMIC DNA]</scope>
    <source>
        <strain evidence="14 15">DSM 21650</strain>
    </source>
</reference>
<dbReference type="GO" id="GO:0005886">
    <property type="term" value="C:plasma membrane"/>
    <property type="evidence" value="ECO:0007669"/>
    <property type="project" value="UniProtKB-SubCell"/>
</dbReference>
<evidence type="ECO:0000313" key="14">
    <source>
        <dbReference type="EMBL" id="SDY42916.1"/>
    </source>
</evidence>
<dbReference type="AlphaFoldDB" id="A0A1H3JSL8"/>
<evidence type="ECO:0000256" key="7">
    <source>
        <dbReference type="ARBA" id="ARBA00022989"/>
    </source>
</evidence>
<protein>
    <recommendedName>
        <fullName evidence="3 10">Cell division protein FtsX</fullName>
    </recommendedName>
</protein>
<dbReference type="RefSeq" id="WP_091725474.1">
    <property type="nucleotide sequence ID" value="NZ_FNQE01000001.1"/>
</dbReference>
<gene>
    <name evidence="14" type="ORF">SAMN05660462_00004</name>
</gene>
<dbReference type="GO" id="GO:0051301">
    <property type="term" value="P:cell division"/>
    <property type="evidence" value="ECO:0007669"/>
    <property type="project" value="UniProtKB-KW"/>
</dbReference>
<accession>A0A1H3JSL8</accession>
<keyword evidence="7 11" id="KW-1133">Transmembrane helix</keyword>
<feature type="transmembrane region" description="Helical" evidence="11">
    <location>
        <begin position="264"/>
        <end position="285"/>
    </location>
</feature>
<dbReference type="EMBL" id="FNQE01000001">
    <property type="protein sequence ID" value="SDY42916.1"/>
    <property type="molecule type" value="Genomic_DNA"/>
</dbReference>
<dbReference type="Gene3D" id="3.30.70.3040">
    <property type="match status" value="1"/>
</dbReference>
<dbReference type="Proteomes" id="UP000198625">
    <property type="component" value="Unassembled WGS sequence"/>
</dbReference>
<dbReference type="OrthoDB" id="1952338at2"/>